<dbReference type="EMBL" id="VSSQ01002034">
    <property type="protein sequence ID" value="MPM12884.1"/>
    <property type="molecule type" value="Genomic_DNA"/>
</dbReference>
<feature type="transmembrane region" description="Helical" evidence="7">
    <location>
        <begin position="48"/>
        <end position="68"/>
    </location>
</feature>
<keyword evidence="5 7" id="KW-1133">Transmembrane helix</keyword>
<dbReference type="SUPFAM" id="SSF103473">
    <property type="entry name" value="MFS general substrate transporter"/>
    <property type="match status" value="1"/>
</dbReference>
<feature type="domain" description="Major facilitator superfamily (MFS) profile" evidence="8">
    <location>
        <begin position="13"/>
        <end position="387"/>
    </location>
</feature>
<evidence type="ECO:0000256" key="3">
    <source>
        <dbReference type="ARBA" id="ARBA00022475"/>
    </source>
</evidence>
<keyword evidence="2" id="KW-0813">Transport</keyword>
<feature type="transmembrane region" description="Helical" evidence="7">
    <location>
        <begin position="136"/>
        <end position="158"/>
    </location>
</feature>
<feature type="transmembrane region" description="Helical" evidence="7">
    <location>
        <begin position="272"/>
        <end position="292"/>
    </location>
</feature>
<dbReference type="PANTHER" id="PTHR23517:SF2">
    <property type="entry name" value="MULTIDRUG RESISTANCE PROTEIN MDTH"/>
    <property type="match status" value="1"/>
</dbReference>
<evidence type="ECO:0000256" key="1">
    <source>
        <dbReference type="ARBA" id="ARBA00004651"/>
    </source>
</evidence>
<evidence type="ECO:0000256" key="7">
    <source>
        <dbReference type="SAM" id="Phobius"/>
    </source>
</evidence>
<dbReference type="PANTHER" id="PTHR23517">
    <property type="entry name" value="RESISTANCE PROTEIN MDTM, PUTATIVE-RELATED-RELATED"/>
    <property type="match status" value="1"/>
</dbReference>
<dbReference type="Gene3D" id="1.20.1250.20">
    <property type="entry name" value="MFS general substrate transporter like domains"/>
    <property type="match status" value="1"/>
</dbReference>
<dbReference type="InterPro" id="IPR036259">
    <property type="entry name" value="MFS_trans_sf"/>
</dbReference>
<feature type="transmembrane region" description="Helical" evidence="7">
    <location>
        <begin position="217"/>
        <end position="237"/>
    </location>
</feature>
<name>A0A644XFH0_9ZZZZ</name>
<feature type="transmembrane region" description="Helical" evidence="7">
    <location>
        <begin position="340"/>
        <end position="357"/>
    </location>
</feature>
<reference evidence="9" key="1">
    <citation type="submission" date="2019-08" db="EMBL/GenBank/DDBJ databases">
        <authorList>
            <person name="Kucharzyk K."/>
            <person name="Murdoch R.W."/>
            <person name="Higgins S."/>
            <person name="Loffler F."/>
        </authorList>
    </citation>
    <scope>NUCLEOTIDE SEQUENCE</scope>
</reference>
<dbReference type="AlphaFoldDB" id="A0A644XFH0"/>
<accession>A0A644XFH0</accession>
<feature type="transmembrane region" description="Helical" evidence="7">
    <location>
        <begin position="363"/>
        <end position="382"/>
    </location>
</feature>
<feature type="transmembrane region" description="Helical" evidence="7">
    <location>
        <begin position="164"/>
        <end position="186"/>
    </location>
</feature>
<dbReference type="GO" id="GO:0022857">
    <property type="term" value="F:transmembrane transporter activity"/>
    <property type="evidence" value="ECO:0007669"/>
    <property type="project" value="InterPro"/>
</dbReference>
<keyword evidence="3" id="KW-1003">Cell membrane</keyword>
<evidence type="ECO:0000256" key="5">
    <source>
        <dbReference type="ARBA" id="ARBA00022989"/>
    </source>
</evidence>
<protein>
    <submittedName>
        <fullName evidence="9">Inner membrane transport protein YajR</fullName>
    </submittedName>
</protein>
<dbReference type="PROSITE" id="PS50850">
    <property type="entry name" value="MFS"/>
    <property type="match status" value="1"/>
</dbReference>
<evidence type="ECO:0000256" key="6">
    <source>
        <dbReference type="ARBA" id="ARBA00023136"/>
    </source>
</evidence>
<comment type="subcellular location">
    <subcellularLocation>
        <location evidence="1">Cell membrane</location>
        <topology evidence="1">Multi-pass membrane protein</topology>
    </subcellularLocation>
</comment>
<feature type="transmembrane region" description="Helical" evidence="7">
    <location>
        <begin position="105"/>
        <end position="124"/>
    </location>
</feature>
<organism evidence="9">
    <name type="scientific">bioreactor metagenome</name>
    <dbReference type="NCBI Taxonomy" id="1076179"/>
    <lineage>
        <taxon>unclassified sequences</taxon>
        <taxon>metagenomes</taxon>
        <taxon>ecological metagenomes</taxon>
    </lineage>
</organism>
<evidence type="ECO:0000313" key="9">
    <source>
        <dbReference type="EMBL" id="MPM12884.1"/>
    </source>
</evidence>
<feature type="transmembrane region" description="Helical" evidence="7">
    <location>
        <begin position="12"/>
        <end position="36"/>
    </location>
</feature>
<dbReference type="InterPro" id="IPR020846">
    <property type="entry name" value="MFS_dom"/>
</dbReference>
<keyword evidence="6 7" id="KW-0472">Membrane</keyword>
<gene>
    <name evidence="9" type="primary">yajR_2</name>
    <name evidence="9" type="ORF">SDC9_59239</name>
</gene>
<feature type="transmembrane region" description="Helical" evidence="7">
    <location>
        <begin position="298"/>
        <end position="319"/>
    </location>
</feature>
<feature type="transmembrane region" description="Helical" evidence="7">
    <location>
        <begin position="80"/>
        <end position="99"/>
    </location>
</feature>
<keyword evidence="4 7" id="KW-0812">Transmembrane</keyword>
<dbReference type="InterPro" id="IPR050171">
    <property type="entry name" value="MFS_Transporters"/>
</dbReference>
<feature type="transmembrane region" description="Helical" evidence="7">
    <location>
        <begin position="249"/>
        <end position="265"/>
    </location>
</feature>
<evidence type="ECO:0000259" key="8">
    <source>
        <dbReference type="PROSITE" id="PS50850"/>
    </source>
</evidence>
<comment type="caution">
    <text evidence="9">The sequence shown here is derived from an EMBL/GenBank/DDBJ whole genome shotgun (WGS) entry which is preliminary data.</text>
</comment>
<dbReference type="Pfam" id="PF07690">
    <property type="entry name" value="MFS_1"/>
    <property type="match status" value="1"/>
</dbReference>
<dbReference type="InterPro" id="IPR011701">
    <property type="entry name" value="MFS"/>
</dbReference>
<proteinExistence type="predicted"/>
<dbReference type="GO" id="GO:0005886">
    <property type="term" value="C:plasma membrane"/>
    <property type="evidence" value="ECO:0007669"/>
    <property type="project" value="UniProtKB-SubCell"/>
</dbReference>
<sequence>MSAQSKIKNGMLPVVMISLALGLRQMSMTIVAPFISTYCKSLAGYTPLLSGLAVGAFGLMQAILQIPFGMLSDRYGNKRVLLSGLVLVIIGFILGFFAQSIWMLILARALQGSGAVIGVGYAWVAGLADNQSRTKAMSILGAFISAAAALAFAVGPLLRGVMSVSWMFMAGAILLSINSLYILLFLKDARGGEKASAPQRGEIAALLQNRTFVTMNMAAFLNNFMMMSVFYAAPIYMDQVTGQNGMWKIFVPAIIVAILFMKATIRWVNKGYANAVLLVAFAVSFLSILFYFRPASFPFLLLGTAFFLCGYITIATVVATRANEVLEDNLRGTGNGIFNSFQYIGNFGGALAMGAVWGTSQRAAWLIVIAAGAAGFFLVALGRQSNTAETEKRNSTYEK</sequence>
<evidence type="ECO:0000256" key="2">
    <source>
        <dbReference type="ARBA" id="ARBA00022448"/>
    </source>
</evidence>
<evidence type="ECO:0000256" key="4">
    <source>
        <dbReference type="ARBA" id="ARBA00022692"/>
    </source>
</evidence>